<evidence type="ECO:0000313" key="10">
    <source>
        <dbReference type="Proteomes" id="UP000694680"/>
    </source>
</evidence>
<keyword evidence="10" id="KW-1185">Reference proteome</keyword>
<evidence type="ECO:0000256" key="3">
    <source>
        <dbReference type="ARBA" id="ARBA00022833"/>
    </source>
</evidence>
<dbReference type="InterPro" id="IPR001841">
    <property type="entry name" value="Znf_RING"/>
</dbReference>
<evidence type="ECO:0000259" key="7">
    <source>
        <dbReference type="PROSITE" id="PS50089"/>
    </source>
</evidence>
<feature type="compositionally biased region" description="Basic residues" evidence="6">
    <location>
        <begin position="423"/>
        <end position="438"/>
    </location>
</feature>
<dbReference type="PANTHER" id="PTHR25465:SF75">
    <property type="entry name" value="E3 UBIQUITIN_ISG15 LIGASE TRIM25-RELATED"/>
    <property type="match status" value="1"/>
</dbReference>
<evidence type="ECO:0000256" key="5">
    <source>
        <dbReference type="SAM" id="Coils"/>
    </source>
</evidence>
<dbReference type="Gene3D" id="4.10.830.40">
    <property type="match status" value="1"/>
</dbReference>
<reference evidence="9" key="2">
    <citation type="submission" date="2025-09" db="UniProtKB">
        <authorList>
            <consortium name="Ensembl"/>
        </authorList>
    </citation>
    <scope>IDENTIFICATION</scope>
</reference>
<dbReference type="Gene3D" id="3.30.40.10">
    <property type="entry name" value="Zinc/RING finger domain, C3HC4 (zinc finger)"/>
    <property type="match status" value="1"/>
</dbReference>
<dbReference type="InterPro" id="IPR051051">
    <property type="entry name" value="E3_ubiq-ligase_TRIM/RNF"/>
</dbReference>
<dbReference type="Pfam" id="PF00643">
    <property type="entry name" value="zf-B_box"/>
    <property type="match status" value="1"/>
</dbReference>
<feature type="domain" description="RING-type" evidence="7">
    <location>
        <begin position="15"/>
        <end position="57"/>
    </location>
</feature>
<accession>A0A8C5HJB3</accession>
<name>A0A8C5HJB3_GOUWI</name>
<dbReference type="SUPFAM" id="SSF57845">
    <property type="entry name" value="B-box zinc-binding domain"/>
    <property type="match status" value="1"/>
</dbReference>
<proteinExistence type="predicted"/>
<dbReference type="Gene3D" id="3.30.160.60">
    <property type="entry name" value="Classic Zinc Finger"/>
    <property type="match status" value="1"/>
</dbReference>
<dbReference type="PROSITE" id="PS50119">
    <property type="entry name" value="ZF_BBOX"/>
    <property type="match status" value="1"/>
</dbReference>
<dbReference type="PROSITE" id="PS00518">
    <property type="entry name" value="ZF_RING_1"/>
    <property type="match status" value="1"/>
</dbReference>
<dbReference type="SUPFAM" id="SSF57850">
    <property type="entry name" value="RING/U-box"/>
    <property type="match status" value="1"/>
</dbReference>
<dbReference type="GO" id="GO:0008270">
    <property type="term" value="F:zinc ion binding"/>
    <property type="evidence" value="ECO:0007669"/>
    <property type="project" value="UniProtKB-KW"/>
</dbReference>
<evidence type="ECO:0000256" key="1">
    <source>
        <dbReference type="ARBA" id="ARBA00022723"/>
    </source>
</evidence>
<dbReference type="Proteomes" id="UP000694680">
    <property type="component" value="Unassembled WGS sequence"/>
</dbReference>
<organism evidence="9 10">
    <name type="scientific">Gouania willdenowi</name>
    <name type="common">Blunt-snouted clingfish</name>
    <name type="synonym">Lepadogaster willdenowi</name>
    <dbReference type="NCBI Taxonomy" id="441366"/>
    <lineage>
        <taxon>Eukaryota</taxon>
        <taxon>Metazoa</taxon>
        <taxon>Chordata</taxon>
        <taxon>Craniata</taxon>
        <taxon>Vertebrata</taxon>
        <taxon>Euteleostomi</taxon>
        <taxon>Actinopterygii</taxon>
        <taxon>Neopterygii</taxon>
        <taxon>Teleostei</taxon>
        <taxon>Neoteleostei</taxon>
        <taxon>Acanthomorphata</taxon>
        <taxon>Ovalentaria</taxon>
        <taxon>Blenniimorphae</taxon>
        <taxon>Blenniiformes</taxon>
        <taxon>Gobiesocoidei</taxon>
        <taxon>Gobiesocidae</taxon>
        <taxon>Gobiesocinae</taxon>
        <taxon>Gouania</taxon>
    </lineage>
</organism>
<evidence type="ECO:0000256" key="2">
    <source>
        <dbReference type="ARBA" id="ARBA00022771"/>
    </source>
</evidence>
<reference evidence="9" key="1">
    <citation type="submission" date="2025-08" db="UniProtKB">
        <authorList>
            <consortium name="Ensembl"/>
        </authorList>
    </citation>
    <scope>IDENTIFICATION</scope>
</reference>
<keyword evidence="3" id="KW-0862">Zinc</keyword>
<dbReference type="PANTHER" id="PTHR25465">
    <property type="entry name" value="B-BOX DOMAIN CONTAINING"/>
    <property type="match status" value="1"/>
</dbReference>
<feature type="coiled-coil region" evidence="5">
    <location>
        <begin position="261"/>
        <end position="298"/>
    </location>
</feature>
<dbReference type="InterPro" id="IPR013083">
    <property type="entry name" value="Znf_RING/FYVE/PHD"/>
</dbReference>
<dbReference type="InterPro" id="IPR000315">
    <property type="entry name" value="Znf_B-box"/>
</dbReference>
<dbReference type="AlphaFoldDB" id="A0A8C5HJB3"/>
<feature type="region of interest" description="Disordered" evidence="6">
    <location>
        <begin position="415"/>
        <end position="438"/>
    </location>
</feature>
<sequence>MAEAGLLLDRNQLNCSVCLDVLKDPVTIPCGHSYCRDCITDYWDQNQNRAAVCPQCRNTFSPRPNLCRNTVLSDLLDRLRTAELQDCTQDQNLDQGQAVRCDVCPGSSSRAVRSCLVCLVSFCELHVRPHLDSTAFQTHRLVEPQVRLQDSLCPRHHRLMDLFCTTDKTCICYLCLTEQHQNHHTVQAQQEQTRLQKQLSDLKEGSLVKIQQKEKDFQELQQTVSILSRSACAVAEESDAMFSDLIRSLELKRFEVRELIRAQEKTIVEQAENLMEKIQEEINELKKNQNKMEELSKINDSVRFIQDCQTLEAAPPLEALPTLCLHDNQFFVAVTTAMTDFKALIQEVMHEGFLSIYQRVRDVTIIVPHSTDESCDAAASGVIQSERTEESATISPFNPFISAGFPTPTFTFSPPGSRLSSGYRHRLSAQRRAHQKRK</sequence>
<dbReference type="Pfam" id="PF25600">
    <property type="entry name" value="TRIM_CC"/>
    <property type="match status" value="1"/>
</dbReference>
<keyword evidence="2 4" id="KW-0863">Zinc-finger</keyword>
<dbReference type="Pfam" id="PF15227">
    <property type="entry name" value="zf-C3HC4_4"/>
    <property type="match status" value="1"/>
</dbReference>
<dbReference type="SMART" id="SM00336">
    <property type="entry name" value="BBOX"/>
    <property type="match status" value="1"/>
</dbReference>
<evidence type="ECO:0000256" key="4">
    <source>
        <dbReference type="PROSITE-ProRule" id="PRU00024"/>
    </source>
</evidence>
<dbReference type="InterPro" id="IPR058030">
    <property type="entry name" value="TRIM8/14/16/25/29/45/65_CC"/>
</dbReference>
<feature type="domain" description="B box-type" evidence="8">
    <location>
        <begin position="148"/>
        <end position="188"/>
    </location>
</feature>
<dbReference type="Ensembl" id="ENSGWIT00000049367.1">
    <property type="protein sequence ID" value="ENSGWIP00000045583.1"/>
    <property type="gene ID" value="ENSGWIG00000022582.1"/>
</dbReference>
<dbReference type="SMART" id="SM00184">
    <property type="entry name" value="RING"/>
    <property type="match status" value="1"/>
</dbReference>
<evidence type="ECO:0000256" key="6">
    <source>
        <dbReference type="SAM" id="MobiDB-lite"/>
    </source>
</evidence>
<protein>
    <recommendedName>
        <fullName evidence="11">E3 ubiquitin/ISG15 ligase TRIM25-like</fullName>
    </recommendedName>
</protein>
<evidence type="ECO:0000259" key="8">
    <source>
        <dbReference type="PROSITE" id="PS50119"/>
    </source>
</evidence>
<dbReference type="CDD" id="cd19769">
    <property type="entry name" value="Bbox2_TRIM16-like"/>
    <property type="match status" value="1"/>
</dbReference>
<evidence type="ECO:0008006" key="11">
    <source>
        <dbReference type="Google" id="ProtNLM"/>
    </source>
</evidence>
<keyword evidence="5" id="KW-0175">Coiled coil</keyword>
<dbReference type="PROSITE" id="PS50089">
    <property type="entry name" value="ZF_RING_2"/>
    <property type="match status" value="1"/>
</dbReference>
<keyword evidence="1" id="KW-0479">Metal-binding</keyword>
<evidence type="ECO:0000313" key="9">
    <source>
        <dbReference type="Ensembl" id="ENSGWIP00000045583.1"/>
    </source>
</evidence>
<dbReference type="InterPro" id="IPR017907">
    <property type="entry name" value="Znf_RING_CS"/>
</dbReference>